<name>A0A839MYZ2_9MICO</name>
<dbReference type="SUPFAM" id="SSF47598">
    <property type="entry name" value="Ribbon-helix-helix"/>
    <property type="match status" value="1"/>
</dbReference>
<dbReference type="Gene3D" id="1.20.5.780">
    <property type="entry name" value="Single helix bin"/>
    <property type="match status" value="1"/>
</dbReference>
<proteinExistence type="inferred from homology"/>
<evidence type="ECO:0000256" key="1">
    <source>
        <dbReference type="ARBA" id="ARBA00022491"/>
    </source>
</evidence>
<dbReference type="InterPro" id="IPR010985">
    <property type="entry name" value="Ribbon_hlx_hlx"/>
</dbReference>
<keyword evidence="1" id="KW-0678">Repressor</keyword>
<organism evidence="7 8">
    <name type="scientific">Flexivirga oryzae</name>
    <dbReference type="NCBI Taxonomy" id="1794944"/>
    <lineage>
        <taxon>Bacteria</taxon>
        <taxon>Bacillati</taxon>
        <taxon>Actinomycetota</taxon>
        <taxon>Actinomycetes</taxon>
        <taxon>Micrococcales</taxon>
        <taxon>Dermacoccaceae</taxon>
        <taxon>Flexivirga</taxon>
    </lineage>
</organism>
<dbReference type="GO" id="GO:0006355">
    <property type="term" value="P:regulation of DNA-templated transcription"/>
    <property type="evidence" value="ECO:0007669"/>
    <property type="project" value="InterPro"/>
</dbReference>
<keyword evidence="2" id="KW-1277">Toxin-antitoxin system</keyword>
<keyword evidence="4" id="KW-0238">DNA-binding</keyword>
<dbReference type="InterPro" id="IPR014795">
    <property type="entry name" value="TacA_1-like"/>
</dbReference>
<dbReference type="AlphaFoldDB" id="A0A839MYZ2"/>
<comment type="similarity">
    <text evidence="6">Belongs to the TacA antitoxin family.</text>
</comment>
<keyword evidence="3" id="KW-0805">Transcription regulation</keyword>
<dbReference type="PANTHER" id="PTHR35401:SF1">
    <property type="entry name" value="CYTOPLASMIC PROTEIN"/>
    <property type="match status" value="1"/>
</dbReference>
<evidence type="ECO:0000256" key="6">
    <source>
        <dbReference type="ARBA" id="ARBA00049988"/>
    </source>
</evidence>
<evidence type="ECO:0000256" key="2">
    <source>
        <dbReference type="ARBA" id="ARBA00022649"/>
    </source>
</evidence>
<dbReference type="Proteomes" id="UP000559182">
    <property type="component" value="Unassembled WGS sequence"/>
</dbReference>
<sequence>MRLVSATQQRHPKSQQINFRATDRQAEMLRRAAAATDTTLTDFVLDSAVDRAEKILADRRWFSVTQQQWDEFVDMLDKPLPSTERFRALRRRPDPFSDDE</sequence>
<evidence type="ECO:0000256" key="3">
    <source>
        <dbReference type="ARBA" id="ARBA00023015"/>
    </source>
</evidence>
<gene>
    <name evidence="7" type="ORF">FHU39_000654</name>
</gene>
<reference evidence="7 8" key="1">
    <citation type="submission" date="2020-08" db="EMBL/GenBank/DDBJ databases">
        <title>Sequencing the genomes of 1000 actinobacteria strains.</title>
        <authorList>
            <person name="Klenk H.-P."/>
        </authorList>
    </citation>
    <scope>NUCLEOTIDE SEQUENCE [LARGE SCALE GENOMIC DNA]</scope>
    <source>
        <strain evidence="7 8">DSM 105369</strain>
    </source>
</reference>
<evidence type="ECO:0000256" key="5">
    <source>
        <dbReference type="ARBA" id="ARBA00023163"/>
    </source>
</evidence>
<protein>
    <submittedName>
        <fullName evidence="7">Uncharacterized protein (DUF1778 family)</fullName>
    </submittedName>
</protein>
<comment type="caution">
    <text evidence="7">The sequence shown here is derived from an EMBL/GenBank/DDBJ whole genome shotgun (WGS) entry which is preliminary data.</text>
</comment>
<evidence type="ECO:0000313" key="7">
    <source>
        <dbReference type="EMBL" id="MBB2890670.1"/>
    </source>
</evidence>
<dbReference type="EMBL" id="JACHVQ010000001">
    <property type="protein sequence ID" value="MBB2890670.1"/>
    <property type="molecule type" value="Genomic_DNA"/>
</dbReference>
<accession>A0A839MYZ2</accession>
<evidence type="ECO:0000256" key="4">
    <source>
        <dbReference type="ARBA" id="ARBA00023125"/>
    </source>
</evidence>
<keyword evidence="8" id="KW-1185">Reference proteome</keyword>
<dbReference type="GO" id="GO:0003677">
    <property type="term" value="F:DNA binding"/>
    <property type="evidence" value="ECO:0007669"/>
    <property type="project" value="UniProtKB-KW"/>
</dbReference>
<evidence type="ECO:0000313" key="8">
    <source>
        <dbReference type="Proteomes" id="UP000559182"/>
    </source>
</evidence>
<dbReference type="Pfam" id="PF08681">
    <property type="entry name" value="TacA1"/>
    <property type="match status" value="1"/>
</dbReference>
<dbReference type="PANTHER" id="PTHR35401">
    <property type="entry name" value="COPG FAMILY HELIX-TURN-HELIX PROTEIN-RELATED-RELATED"/>
    <property type="match status" value="1"/>
</dbReference>
<dbReference type="RefSeq" id="WP_183318943.1">
    <property type="nucleotide sequence ID" value="NZ_JACHVQ010000001.1"/>
</dbReference>
<keyword evidence="5" id="KW-0804">Transcription</keyword>